<feature type="domain" description="MPN" evidence="1">
    <location>
        <begin position="18"/>
        <end position="156"/>
    </location>
</feature>
<evidence type="ECO:0000313" key="2">
    <source>
        <dbReference type="Proteomes" id="UP000504610"/>
    </source>
</evidence>
<dbReference type="GO" id="GO:0000502">
    <property type="term" value="C:proteasome complex"/>
    <property type="evidence" value="ECO:0007669"/>
    <property type="project" value="UniProtKB-KW"/>
</dbReference>
<dbReference type="AlphaFoldDB" id="A0A9W3DCE1"/>
<accession>A0A9W3DCE1</accession>
<organism evidence="2 3">
    <name type="scientific">Raphanus sativus</name>
    <name type="common">Radish</name>
    <name type="synonym">Raphanus raphanistrum var. sativus</name>
    <dbReference type="NCBI Taxonomy" id="3726"/>
    <lineage>
        <taxon>Eukaryota</taxon>
        <taxon>Viridiplantae</taxon>
        <taxon>Streptophyta</taxon>
        <taxon>Embryophyta</taxon>
        <taxon>Tracheophyta</taxon>
        <taxon>Spermatophyta</taxon>
        <taxon>Magnoliopsida</taxon>
        <taxon>eudicotyledons</taxon>
        <taxon>Gunneridae</taxon>
        <taxon>Pentapetalae</taxon>
        <taxon>rosids</taxon>
        <taxon>malvids</taxon>
        <taxon>Brassicales</taxon>
        <taxon>Brassicaceae</taxon>
        <taxon>Brassiceae</taxon>
        <taxon>Raphanus</taxon>
    </lineage>
</organism>
<dbReference type="InterPro" id="IPR012677">
    <property type="entry name" value="Nucleotide-bd_a/b_plait_sf"/>
</dbReference>
<reference evidence="2" key="1">
    <citation type="journal article" date="2019" name="Database">
        <title>The radish genome database (RadishGD): an integrated information resource for radish genomics.</title>
        <authorList>
            <person name="Yu H.J."/>
            <person name="Baek S."/>
            <person name="Lee Y.J."/>
            <person name="Cho A."/>
            <person name="Mun J.H."/>
        </authorList>
    </citation>
    <scope>NUCLEOTIDE SEQUENCE [LARGE SCALE GENOMIC DNA]</scope>
    <source>
        <strain evidence="2">cv. WK10039</strain>
    </source>
</reference>
<dbReference type="RefSeq" id="XP_056861491.1">
    <property type="nucleotide sequence ID" value="XM_057005511.1"/>
</dbReference>
<dbReference type="Proteomes" id="UP000504610">
    <property type="component" value="Chromosome 3"/>
</dbReference>
<dbReference type="GO" id="GO:0043161">
    <property type="term" value="P:proteasome-mediated ubiquitin-dependent protein catabolic process"/>
    <property type="evidence" value="ECO:0007669"/>
    <property type="project" value="TreeGrafter"/>
</dbReference>
<dbReference type="SUPFAM" id="SSF54928">
    <property type="entry name" value="RNA-binding domain, RBD"/>
    <property type="match status" value="1"/>
</dbReference>
<dbReference type="PANTHER" id="PTHR10540:SF22">
    <property type="entry name" value="JAB1_MPN_MOV34 METALLOENZYME DOMAIN-CONTAINING PROTEIN"/>
    <property type="match status" value="1"/>
</dbReference>
<dbReference type="Pfam" id="PF01398">
    <property type="entry name" value="JAB"/>
    <property type="match status" value="1"/>
</dbReference>
<proteinExistence type="predicted"/>
<sequence>MDAINTQQISSARKIEKVVVHPLVLRNIVDNHNRMAGASGKRVVGVLLGSSSRGIVGVTNSYAVPFEEDDKDPSIWSFDSDHHEYMLRMFKGLNDNEDVVGWYSTCPKLRKNDLAVHASIFRSCGYVLNPVVLVTIDVQPQPLGIPTKAYFAVKEAFVPLSTEIAPPEVDHIGGSVLVTEMTPGGDNGLVDFLEDYYMYVKNSVRISVSGYDTSLDAVDLVGYLEKHFESCGSVEDIMVPRHPVTNAIISSSTTVVLRGEGAADKALALNGSDVGGWRVSVTILPPELDEMSSEMTAREFALG</sequence>
<dbReference type="Gene3D" id="3.30.70.330">
    <property type="match status" value="1"/>
</dbReference>
<dbReference type="Gene3D" id="3.40.140.10">
    <property type="entry name" value="Cytidine Deaminase, domain 2"/>
    <property type="match status" value="1"/>
</dbReference>
<keyword evidence="3" id="KW-0647">Proteasome</keyword>
<gene>
    <name evidence="3" type="primary">LOC108846426</name>
</gene>
<name>A0A9W3DCE1_RAPSA</name>
<evidence type="ECO:0000259" key="1">
    <source>
        <dbReference type="PROSITE" id="PS50249"/>
    </source>
</evidence>
<dbReference type="GO" id="GO:0008237">
    <property type="term" value="F:metallopeptidase activity"/>
    <property type="evidence" value="ECO:0007669"/>
    <property type="project" value="InterPro"/>
</dbReference>
<dbReference type="GO" id="GO:0003676">
    <property type="term" value="F:nucleic acid binding"/>
    <property type="evidence" value="ECO:0007669"/>
    <property type="project" value="InterPro"/>
</dbReference>
<dbReference type="PROSITE" id="PS50249">
    <property type="entry name" value="MPN"/>
    <property type="match status" value="1"/>
</dbReference>
<dbReference type="OrthoDB" id="1029244at2759"/>
<dbReference type="InterPro" id="IPR000555">
    <property type="entry name" value="JAMM/MPN+_dom"/>
</dbReference>
<dbReference type="PANTHER" id="PTHR10540">
    <property type="entry name" value="EUKARYOTIC TRANSLATION INITIATION FACTOR 3 SUBUNIT F-RELATED"/>
    <property type="match status" value="1"/>
</dbReference>
<evidence type="ECO:0000313" key="3">
    <source>
        <dbReference type="RefSeq" id="XP_056861491.1"/>
    </source>
</evidence>
<keyword evidence="2" id="KW-1185">Reference proteome</keyword>
<dbReference type="SMART" id="SM00232">
    <property type="entry name" value="JAB_MPN"/>
    <property type="match status" value="1"/>
</dbReference>
<dbReference type="InterPro" id="IPR037518">
    <property type="entry name" value="MPN"/>
</dbReference>
<dbReference type="KEGG" id="rsz:108846426"/>
<dbReference type="InterPro" id="IPR035979">
    <property type="entry name" value="RBD_domain_sf"/>
</dbReference>
<protein>
    <submittedName>
        <fullName evidence="3">26S proteasome non-ATPase regulatory subunit 7 homolog A</fullName>
    </submittedName>
</protein>
<reference evidence="3" key="2">
    <citation type="submission" date="2025-08" db="UniProtKB">
        <authorList>
            <consortium name="RefSeq"/>
        </authorList>
    </citation>
    <scope>IDENTIFICATION</scope>
    <source>
        <tissue evidence="3">Leaf</tissue>
    </source>
</reference>
<dbReference type="GeneID" id="108846426"/>